<dbReference type="Proteomes" id="UP001139721">
    <property type="component" value="Unassembled WGS sequence"/>
</dbReference>
<gene>
    <name evidence="2" type="ORF">LOX96_10235</name>
</gene>
<evidence type="ECO:0000259" key="1">
    <source>
        <dbReference type="Pfam" id="PF00481"/>
    </source>
</evidence>
<organism evidence="2 3">
    <name type="scientific">Legionella maioricensis</name>
    <dbReference type="NCBI Taxonomy" id="2896528"/>
    <lineage>
        <taxon>Bacteria</taxon>
        <taxon>Pseudomonadati</taxon>
        <taxon>Pseudomonadota</taxon>
        <taxon>Gammaproteobacteria</taxon>
        <taxon>Legionellales</taxon>
        <taxon>Legionellaceae</taxon>
        <taxon>Legionella</taxon>
    </lineage>
</organism>
<name>A0A9X2ICI5_9GAMM</name>
<reference evidence="2" key="1">
    <citation type="submission" date="2021-11" db="EMBL/GenBank/DDBJ databases">
        <title>Legionella maioricencis sp. nov., a new species isolated from hot water samples in Mallorca.</title>
        <authorList>
            <person name="Crespi S."/>
            <person name="Drasar V."/>
            <person name="Salva-Serra F."/>
            <person name="Jaen-Luchoro D."/>
            <person name="Pineiro-Iglesias B."/>
            <person name="Aliaga F."/>
            <person name="Fernandez-Juarez V."/>
            <person name="Coll G."/>
            <person name="Moore E.R.B."/>
            <person name="Bennasar-Figueras A."/>
        </authorList>
    </citation>
    <scope>NUCLEOTIDE SEQUENCE</scope>
    <source>
        <strain evidence="2">HCPI-6</strain>
    </source>
</reference>
<protein>
    <recommendedName>
        <fullName evidence="1">PPM-type phosphatase domain-containing protein</fullName>
    </recommendedName>
</protein>
<dbReference type="SUPFAM" id="SSF81606">
    <property type="entry name" value="PP2C-like"/>
    <property type="match status" value="1"/>
</dbReference>
<dbReference type="EMBL" id="JAJKBJ010000011">
    <property type="protein sequence ID" value="MCL9684472.1"/>
    <property type="molecule type" value="Genomic_DNA"/>
</dbReference>
<dbReference type="Gene3D" id="3.60.40.10">
    <property type="entry name" value="PPM-type phosphatase domain"/>
    <property type="match status" value="1"/>
</dbReference>
<dbReference type="AlphaFoldDB" id="A0A9X2ICI5"/>
<dbReference type="Pfam" id="PF00481">
    <property type="entry name" value="PP2C"/>
    <property type="match status" value="1"/>
</dbReference>
<evidence type="ECO:0000313" key="3">
    <source>
        <dbReference type="Proteomes" id="UP001139721"/>
    </source>
</evidence>
<proteinExistence type="predicted"/>
<comment type="caution">
    <text evidence="2">The sequence shown here is derived from an EMBL/GenBank/DDBJ whole genome shotgun (WGS) entry which is preliminary data.</text>
</comment>
<evidence type="ECO:0000313" key="2">
    <source>
        <dbReference type="EMBL" id="MCL9684472.1"/>
    </source>
</evidence>
<sequence length="183" mass="20889">MQYDGRGNLITATLADTVTFAVIYGKKGDALGVIRLNKVTHKGSNEPEKRRIEAAGGTILFDRVYKDRLTLGVSRAIGDQRFKDSGVCSEASIDVTNVKKIAEDLHIDPKDMAPCKSFLHAMVLLTEQVLPLRLKTDMKIIYLAYCKEWHRQALCRQRNYVKYWLSTQKQMALWIIFQLPSKR</sequence>
<dbReference type="InterPro" id="IPR036457">
    <property type="entry name" value="PPM-type-like_dom_sf"/>
</dbReference>
<keyword evidence="3" id="KW-1185">Reference proteome</keyword>
<feature type="domain" description="PPM-type phosphatase" evidence="1">
    <location>
        <begin position="39"/>
        <end position="96"/>
    </location>
</feature>
<accession>A0A9X2ICI5</accession>
<dbReference type="RefSeq" id="WP_250424194.1">
    <property type="nucleotide sequence ID" value="NZ_JAJKBJ010000011.1"/>
</dbReference>
<dbReference type="InterPro" id="IPR001932">
    <property type="entry name" value="PPM-type_phosphatase-like_dom"/>
</dbReference>